<dbReference type="PANTHER" id="PTHR43124">
    <property type="entry name" value="PURINE EFFLUX PUMP PBUE"/>
    <property type="match status" value="1"/>
</dbReference>
<dbReference type="AlphaFoldDB" id="A0A562PWY0"/>
<feature type="transmembrane region" description="Helical" evidence="6">
    <location>
        <begin position="21"/>
        <end position="46"/>
    </location>
</feature>
<feature type="transmembrane region" description="Helical" evidence="6">
    <location>
        <begin position="299"/>
        <end position="318"/>
    </location>
</feature>
<feature type="transmembrane region" description="Helical" evidence="6">
    <location>
        <begin position="324"/>
        <end position="349"/>
    </location>
</feature>
<evidence type="ECO:0000313" key="8">
    <source>
        <dbReference type="EMBL" id="TWI48680.1"/>
    </source>
</evidence>
<feature type="domain" description="Major facilitator superfamily (MFS) profile" evidence="7">
    <location>
        <begin position="30"/>
        <end position="422"/>
    </location>
</feature>
<accession>A0A562PWY0</accession>
<evidence type="ECO:0000313" key="9">
    <source>
        <dbReference type="Proteomes" id="UP000315112"/>
    </source>
</evidence>
<comment type="subcellular location">
    <subcellularLocation>
        <location evidence="1">Cell membrane</location>
        <topology evidence="1">Multi-pass membrane protein</topology>
    </subcellularLocation>
</comment>
<dbReference type="SUPFAM" id="SSF103473">
    <property type="entry name" value="MFS general substrate transporter"/>
    <property type="match status" value="1"/>
</dbReference>
<sequence length="430" mass="45747">MKSLPRAHAAWSGRQHVPGQLSGLAVLCLVFLPYALGHYLSCLLRTVNAVLAPQLVSAAGLTPGDLGLLTSAYFFAFALAQLPVGIALDRYGPRLVQFLMLLLAALGTLAFAGSGDFVQMLCARTLMGLGLAGCFMAAVKAISTWISPARLPSVQGYLIAAGGLGAASSTLPVRLFLQHADWRWLFILLAAACVIVGFLILLLAPTPPATPRKPFNLGVLAEVYRHPAFRETAALVLVPHTVFFGIQGLWIGRWLTDVGRLPEHSVAWLLYLGMAAVIFGAIAVGMVTEWAAKRGADAITVAGVGVALFVVVQCGFVMSYRPSFALLAVLFTLVGTITGIEYTIVAQAMPPALTGRASTCLNLLIFTGAFIVQAGFGQIVGLWTPDAAQHYPAAAYQAAFLVLVLVQLPGIAWFVWRRRSPARKPVESLL</sequence>
<dbReference type="InterPro" id="IPR036259">
    <property type="entry name" value="MFS_trans_sf"/>
</dbReference>
<dbReference type="Pfam" id="PF07690">
    <property type="entry name" value="MFS_1"/>
    <property type="match status" value="1"/>
</dbReference>
<feature type="transmembrane region" description="Helical" evidence="6">
    <location>
        <begin position="95"/>
        <end position="114"/>
    </location>
</feature>
<keyword evidence="2" id="KW-1003">Cell membrane</keyword>
<evidence type="ECO:0000256" key="6">
    <source>
        <dbReference type="SAM" id="Phobius"/>
    </source>
</evidence>
<feature type="transmembrane region" description="Helical" evidence="6">
    <location>
        <begin position="234"/>
        <end position="256"/>
    </location>
</feature>
<dbReference type="PANTHER" id="PTHR43124:SF3">
    <property type="entry name" value="CHLORAMPHENICOL EFFLUX PUMP RV0191"/>
    <property type="match status" value="1"/>
</dbReference>
<name>A0A562PWY0_9BURK</name>
<feature type="transmembrane region" description="Helical" evidence="6">
    <location>
        <begin position="268"/>
        <end position="287"/>
    </location>
</feature>
<dbReference type="PROSITE" id="PS50850">
    <property type="entry name" value="MFS"/>
    <property type="match status" value="1"/>
</dbReference>
<evidence type="ECO:0000256" key="4">
    <source>
        <dbReference type="ARBA" id="ARBA00022989"/>
    </source>
</evidence>
<feature type="transmembrane region" description="Helical" evidence="6">
    <location>
        <begin position="126"/>
        <end position="146"/>
    </location>
</feature>
<dbReference type="Gene3D" id="1.20.1250.20">
    <property type="entry name" value="MFS general substrate transporter like domains"/>
    <property type="match status" value="1"/>
</dbReference>
<evidence type="ECO:0000256" key="2">
    <source>
        <dbReference type="ARBA" id="ARBA00022475"/>
    </source>
</evidence>
<dbReference type="EMBL" id="VLKW01000003">
    <property type="protein sequence ID" value="TWI48680.1"/>
    <property type="molecule type" value="Genomic_DNA"/>
</dbReference>
<dbReference type="Proteomes" id="UP000315112">
    <property type="component" value="Unassembled WGS sequence"/>
</dbReference>
<dbReference type="RefSeq" id="WP_199271938.1">
    <property type="nucleotide sequence ID" value="NZ_CP046904.1"/>
</dbReference>
<keyword evidence="4 6" id="KW-1133">Transmembrane helix</keyword>
<feature type="transmembrane region" description="Helical" evidence="6">
    <location>
        <begin position="183"/>
        <end position="204"/>
    </location>
</feature>
<organism evidence="8 9">
    <name type="scientific">Pseudoduganella flava</name>
    <dbReference type="NCBI Taxonomy" id="871742"/>
    <lineage>
        <taxon>Bacteria</taxon>
        <taxon>Pseudomonadati</taxon>
        <taxon>Pseudomonadota</taxon>
        <taxon>Betaproteobacteria</taxon>
        <taxon>Burkholderiales</taxon>
        <taxon>Oxalobacteraceae</taxon>
        <taxon>Telluria group</taxon>
        <taxon>Pseudoduganella</taxon>
    </lineage>
</organism>
<feature type="transmembrane region" description="Helical" evidence="6">
    <location>
        <begin position="158"/>
        <end position="177"/>
    </location>
</feature>
<keyword evidence="3 6" id="KW-0812">Transmembrane</keyword>
<dbReference type="GO" id="GO:0005886">
    <property type="term" value="C:plasma membrane"/>
    <property type="evidence" value="ECO:0007669"/>
    <property type="project" value="UniProtKB-SubCell"/>
</dbReference>
<dbReference type="InterPro" id="IPR011701">
    <property type="entry name" value="MFS"/>
</dbReference>
<evidence type="ECO:0000256" key="5">
    <source>
        <dbReference type="ARBA" id="ARBA00023136"/>
    </source>
</evidence>
<feature type="transmembrane region" description="Helical" evidence="6">
    <location>
        <begin position="395"/>
        <end position="416"/>
    </location>
</feature>
<dbReference type="GO" id="GO:0022857">
    <property type="term" value="F:transmembrane transporter activity"/>
    <property type="evidence" value="ECO:0007669"/>
    <property type="project" value="InterPro"/>
</dbReference>
<keyword evidence="5 6" id="KW-0472">Membrane</keyword>
<proteinExistence type="predicted"/>
<comment type="caution">
    <text evidence="8">The sequence shown here is derived from an EMBL/GenBank/DDBJ whole genome shotgun (WGS) entry which is preliminary data.</text>
</comment>
<feature type="transmembrane region" description="Helical" evidence="6">
    <location>
        <begin position="361"/>
        <end position="383"/>
    </location>
</feature>
<feature type="transmembrane region" description="Helical" evidence="6">
    <location>
        <begin position="66"/>
        <end position="88"/>
    </location>
</feature>
<evidence type="ECO:0000259" key="7">
    <source>
        <dbReference type="PROSITE" id="PS50850"/>
    </source>
</evidence>
<evidence type="ECO:0000256" key="1">
    <source>
        <dbReference type="ARBA" id="ARBA00004651"/>
    </source>
</evidence>
<protein>
    <submittedName>
        <fullName evidence="8">Putative MFS family arabinose efflux permease</fullName>
    </submittedName>
</protein>
<reference evidence="8 9" key="1">
    <citation type="journal article" date="2015" name="Stand. Genomic Sci.">
        <title>Genomic Encyclopedia of Bacterial and Archaeal Type Strains, Phase III: the genomes of soil and plant-associated and newly described type strains.</title>
        <authorList>
            <person name="Whitman W.B."/>
            <person name="Woyke T."/>
            <person name="Klenk H.P."/>
            <person name="Zhou Y."/>
            <person name="Lilburn T.G."/>
            <person name="Beck B.J."/>
            <person name="De Vos P."/>
            <person name="Vandamme P."/>
            <person name="Eisen J.A."/>
            <person name="Garrity G."/>
            <person name="Hugenholtz P."/>
            <person name="Kyrpides N.C."/>
        </authorList>
    </citation>
    <scope>NUCLEOTIDE SEQUENCE [LARGE SCALE GENOMIC DNA]</scope>
    <source>
        <strain evidence="8 9">CGMCC 1.10685</strain>
    </source>
</reference>
<evidence type="ECO:0000256" key="3">
    <source>
        <dbReference type="ARBA" id="ARBA00022692"/>
    </source>
</evidence>
<gene>
    <name evidence="8" type="ORF">IP92_02072</name>
</gene>
<dbReference type="InterPro" id="IPR050189">
    <property type="entry name" value="MFS_Efflux_Transporters"/>
</dbReference>
<dbReference type="InterPro" id="IPR020846">
    <property type="entry name" value="MFS_dom"/>
</dbReference>